<sequence>MFLRSCRCMDSVAALVALIYLTVLLSRSSLCNSEEDDEVLGKNQLSEFYSKLLSILQLQTACLSFIALRGKGLFVLESVTLKRCVTVNGSSVVLDDCERPTRRMLWKWVSRHRLFNLGSSKCLGLNASDTTRPLGMFECDATYLVLWWRCHGNMLYGASEWKVTVSGRLVVVRKNIYHEWKSCDHFWESNQELSACYQFNLYTILTWSQALSTCLAQGGNLLSITSLAEHRYIQALAAGPLETNMPCGVYNSAYGGQWQSLSCESALPYICKKTPNNTGIVEPLENWQYIHTECADGWWPHNGFCYHVLAEKDSGSWKESSRACGSLGAKLISLRSLSEVEMLLNLLANLSGPSDHVVTKYLTGFRLDLNKPILLFQGSHRGLDWSVEARVIAKCRVVRWLTSNSDSLGPVSACAQPDRLDTLRQNGNRGNWLLAPCDEQHPAVCRRESQSPVQHRGTWDEGCPAGWKRHGHSCYTVTSHEQTFEDAALGYYCTASLLTVENSLFSHPHCGRFEQAFVNSLLSANGTNSSMNYWIGLKDQGKKGEYRWLPHNGSSLPLTFSNWNKHQPVSAGGCVVMSGGPALGHWEVKDCRSHKALSVCKMSSSHSDAGLPERHIDAYAPCPPGWESHFGLLHCFKVFHDEKVLMKRSWVEADFFCQALGAQLASFQHYEEQVFVKHLLSTMFEGTEGRWFWVGLNKRDPDHPGAWEWSDGSPVVTSFIEDKNEEDDRRDCAVYSDLTDNMMPRPCDTKHEWICKLSRGDKLKKPYWYTEQSQAWVFYRGAEYLLANQPYNWHAVSLACQMMGAHLLSIHSREESQFIKERLRRFSLGPTGWWIGLSFGPPGEEVRWSDKTEIDFQNWADGGLNSDLKKSGTCLSMSSTGKWSVKKCSELHGYVCKRRTVSVVETPQEPHYIGACPEKWLYFGHKCLLLHLPGSPNEGKSWKDAQSICSLFQGSLVAIEDEIEQAYITMLLQGSSVGVWIGLRDEDTMKWTNGKPVSYTNWSPVEPKSYLTDDWLSGAADEPLCTVLSNNHNFHLTGKWYDEKCSESGYGFVCQKPQDTSKPPTHSYHHPLPDNIEYRSTTYKVVSGNMSWYDAMHMCIENDSELLSDKPAADCESFQSGINYKWSDGSDTVYTHWDAGDDDDDDDFVTGECVYIDVNGGWRRADCETPLPGALCHVPLCHNSKPFVSYEMSCPHTWVKFGRGCYDFEPVVEKLTFEESRTRCKQKVNTSDILTIESETENRFVLEQLRSSGSLHRTIWLGMYFSIDTDSMAWVDGSPTDYTNWADKGPDTKQLTADTCVTTRVTDGVWRLSTCGGQLGFICKTVSDVATEVEVEPVNGLHHGVIPAAVLVAVLIFALLAGAMWFLYKRNPARFRGFPSIGSAYYRQTNSQATESDGNTSVNWGTCSPESVHSYDEDAFTIQHSTTGKCVEAGLSRDFRTTSCNSTVRSQLWKWGSGERLFHVASSLCLALNVSSKMLTLVDCGSTVPLTWRCLDGAVYTVYQMGLTVTKDKVGPRRDSKDSWVRGGTQENICQRPYRALNSSCQTKTPPTTTPLPPPTKQSPQHPQFGTHCSTRFLLPAFALQRLMLHLLSIGKMETCEWITKQTDALSIVHTTRGNSAGAPCQFPFKANNTWHHGCIPDAQVPRLSWCATSSDFDYEQKWGNCLLPEVGCQTLFSGPPGGPCYEFVSGAAVTWHEALHSCRSQGADLLSLSESDLNSTAFLGGLREMPERMWIGLHQLDSSQGWQWSDGSPLYVLRWEADPLVNKDTVCSEGWVPWNGWCYKLINDINKQSNFTDAQEYCNNTERGAQLASFHSIDNIEMISTFFLTDRNFSRAWIGLKGFGLKPTVFMWTHKEPVSFTYWDQNQPVQNTQDPTCVFCSREGWRKHGNSCYLMRTEQVPFKDHCNVTIRNRFEQAFINRLLAEHISKDPQYFWIGLQDIKNTGEYQWMSQGDSSGVVTYTNWGWFQPDGDGGCAVISTAKPLGRWEIKNCTLFKAGTICRTDLHSPPPPEPVPDPNATCADGWMTKTDSNYCYKVCTVKGTYKIL</sequence>
<evidence type="ECO:0000256" key="7">
    <source>
        <dbReference type="ARBA" id="ARBA00023136"/>
    </source>
</evidence>
<evidence type="ECO:0000313" key="17">
    <source>
        <dbReference type="EMBL" id="PWA19050.1"/>
    </source>
</evidence>
<dbReference type="InterPro" id="IPR050111">
    <property type="entry name" value="C-type_lectin/snaclec_domain"/>
</dbReference>
<feature type="domain" description="C-type lectin" evidence="15">
    <location>
        <begin position="1681"/>
        <end position="1782"/>
    </location>
</feature>
<evidence type="ECO:0000256" key="8">
    <source>
        <dbReference type="ARBA" id="ARBA00023157"/>
    </source>
</evidence>
<feature type="chain" id="PRO_5016315451" description="Phospholipase A2 receptor 1" evidence="14">
    <location>
        <begin position="34"/>
        <end position="2048"/>
    </location>
</feature>
<dbReference type="InterPro" id="IPR001304">
    <property type="entry name" value="C-type_lectin-like"/>
</dbReference>
<reference evidence="17 18" key="1">
    <citation type="journal article" date="2018" name="G3 (Bethesda)">
        <title>A High-Quality Reference Genome for the Invasive Mosquitofish Gambusia affinis Using a Chicago Library.</title>
        <authorList>
            <person name="Hoffberg S.L."/>
            <person name="Troendle N.J."/>
            <person name="Glenn T.C."/>
            <person name="Mahmud O."/>
            <person name="Louha S."/>
            <person name="Chalopin D."/>
            <person name="Bennetzen J.L."/>
            <person name="Mauricio R."/>
        </authorList>
    </citation>
    <scope>NUCLEOTIDE SEQUENCE [LARGE SCALE GENOMIC DNA]</scope>
    <source>
        <strain evidence="17">NE01/NJP1002.9</strain>
        <tissue evidence="17">Muscle</tissue>
    </source>
</reference>
<feature type="signal peptide" evidence="14">
    <location>
        <begin position="1"/>
        <end position="33"/>
    </location>
</feature>
<evidence type="ECO:0008006" key="19">
    <source>
        <dbReference type="Google" id="ProtNLM"/>
    </source>
</evidence>
<evidence type="ECO:0000313" key="18">
    <source>
        <dbReference type="Proteomes" id="UP000250572"/>
    </source>
</evidence>
<evidence type="ECO:0000256" key="12">
    <source>
        <dbReference type="SAM" id="MobiDB-lite"/>
    </source>
</evidence>
<dbReference type="CDD" id="cd00037">
    <property type="entry name" value="CLECT"/>
    <property type="match status" value="8"/>
</dbReference>
<keyword evidence="9" id="KW-0675">Receptor</keyword>
<feature type="domain" description="C-type lectin" evidence="15">
    <location>
        <begin position="923"/>
        <end position="1047"/>
    </location>
</feature>
<protein>
    <recommendedName>
        <fullName evidence="19">Phospholipase A2 receptor 1</fullName>
    </recommendedName>
</protein>
<feature type="domain" description="C-type lectin" evidence="15">
    <location>
        <begin position="779"/>
        <end position="897"/>
    </location>
</feature>
<keyword evidence="10" id="KW-0325">Glycoprotein</keyword>
<dbReference type="Pfam" id="PF00040">
    <property type="entry name" value="fn2"/>
    <property type="match status" value="1"/>
</dbReference>
<dbReference type="InterPro" id="IPR016186">
    <property type="entry name" value="C-type_lectin-like/link_sf"/>
</dbReference>
<keyword evidence="2" id="KW-0254">Endocytosis</keyword>
<feature type="domain" description="C-type lectin" evidence="15">
    <location>
        <begin position="1201"/>
        <end position="1324"/>
    </location>
</feature>
<dbReference type="Gene3D" id="2.10.10.10">
    <property type="entry name" value="Fibronectin, type II, collagen-binding"/>
    <property type="match status" value="1"/>
</dbReference>
<keyword evidence="8 11" id="KW-1015">Disulfide bond</keyword>
<dbReference type="SUPFAM" id="SSF50370">
    <property type="entry name" value="Ricin B-like lectins"/>
    <property type="match status" value="2"/>
</dbReference>
<feature type="domain" description="C-type lectin" evidence="15">
    <location>
        <begin position="1874"/>
        <end position="1993"/>
    </location>
</feature>
<dbReference type="Pfam" id="PF24562">
    <property type="entry name" value="CysR_MRC2_N"/>
    <property type="match status" value="2"/>
</dbReference>
<dbReference type="EMBL" id="NHOQ01002268">
    <property type="protein sequence ID" value="PWA19050.1"/>
    <property type="molecule type" value="Genomic_DNA"/>
</dbReference>
<feature type="domain" description="Fibronectin type-II" evidence="16">
    <location>
        <begin position="1620"/>
        <end position="1668"/>
    </location>
</feature>
<dbReference type="Gene3D" id="3.10.100.10">
    <property type="entry name" value="Mannose-Binding Protein A, subunit A"/>
    <property type="match status" value="11"/>
</dbReference>
<feature type="transmembrane region" description="Helical" evidence="13">
    <location>
        <begin position="1345"/>
        <end position="1368"/>
    </location>
</feature>
<dbReference type="InterPro" id="IPR035992">
    <property type="entry name" value="Ricin_B-like_lectins"/>
</dbReference>
<dbReference type="Gene3D" id="2.80.10.50">
    <property type="match status" value="2"/>
</dbReference>
<evidence type="ECO:0000259" key="16">
    <source>
        <dbReference type="PROSITE" id="PS51092"/>
    </source>
</evidence>
<evidence type="ECO:0000256" key="10">
    <source>
        <dbReference type="ARBA" id="ARBA00023180"/>
    </source>
</evidence>
<keyword evidence="6 13" id="KW-1133">Transmembrane helix</keyword>
<evidence type="ECO:0000256" key="13">
    <source>
        <dbReference type="SAM" id="Phobius"/>
    </source>
</evidence>
<dbReference type="PROSITE" id="PS50231">
    <property type="entry name" value="RICIN_B_LECTIN"/>
    <property type="match status" value="2"/>
</dbReference>
<dbReference type="InterPro" id="IPR013806">
    <property type="entry name" value="Kringle-like"/>
</dbReference>
<evidence type="ECO:0000256" key="6">
    <source>
        <dbReference type="ARBA" id="ARBA00022989"/>
    </source>
</evidence>
<dbReference type="SMART" id="SM00458">
    <property type="entry name" value="RICIN"/>
    <property type="match status" value="2"/>
</dbReference>
<evidence type="ECO:0000256" key="4">
    <source>
        <dbReference type="ARBA" id="ARBA00022729"/>
    </source>
</evidence>
<dbReference type="STRING" id="33528.ENSGAFP00000017318"/>
<feature type="compositionally biased region" description="Pro residues" evidence="12">
    <location>
        <begin position="1552"/>
        <end position="1561"/>
    </location>
</feature>
<evidence type="ECO:0000259" key="15">
    <source>
        <dbReference type="PROSITE" id="PS50041"/>
    </source>
</evidence>
<dbReference type="PROSITE" id="PS50041">
    <property type="entry name" value="C_TYPE_LECTIN_2"/>
    <property type="match status" value="10"/>
</dbReference>
<keyword evidence="18" id="KW-1185">Reference proteome</keyword>
<feature type="domain" description="C-type lectin" evidence="15">
    <location>
        <begin position="634"/>
        <end position="756"/>
    </location>
</feature>
<dbReference type="SMART" id="SM00059">
    <property type="entry name" value="FN2"/>
    <property type="match status" value="1"/>
</dbReference>
<feature type="region of interest" description="Disordered" evidence="12">
    <location>
        <begin position="1543"/>
        <end position="1568"/>
    </location>
</feature>
<feature type="domain" description="C-type lectin" evidence="15">
    <location>
        <begin position="301"/>
        <end position="446"/>
    </location>
</feature>
<dbReference type="FunFam" id="3.10.100.10:FF:000047">
    <property type="entry name" value="lymphocyte antigen 75"/>
    <property type="match status" value="1"/>
</dbReference>
<evidence type="ECO:0000256" key="3">
    <source>
        <dbReference type="ARBA" id="ARBA00022692"/>
    </source>
</evidence>
<keyword evidence="4 14" id="KW-0732">Signal</keyword>
<evidence type="ECO:0000256" key="1">
    <source>
        <dbReference type="ARBA" id="ARBA00004167"/>
    </source>
</evidence>
<dbReference type="InterPro" id="IPR036943">
    <property type="entry name" value="FN_type2_sf"/>
</dbReference>
<keyword evidence="7 13" id="KW-0472">Membrane</keyword>
<dbReference type="PANTHER" id="PTHR22803">
    <property type="entry name" value="MANNOSE, PHOSPHOLIPASE, LECTIN RECEPTOR RELATED"/>
    <property type="match status" value="1"/>
</dbReference>
<keyword evidence="5" id="KW-0677">Repeat</keyword>
<dbReference type="SMART" id="SM00034">
    <property type="entry name" value="CLECT"/>
    <property type="match status" value="11"/>
</dbReference>
<dbReference type="CDD" id="cd00062">
    <property type="entry name" value="FN2"/>
    <property type="match status" value="1"/>
</dbReference>
<feature type="disulfide bond" evidence="11">
    <location>
        <begin position="1625"/>
        <end position="1651"/>
    </location>
</feature>
<gene>
    <name evidence="17" type="ORF">CCH79_00004966</name>
</gene>
<dbReference type="InterPro" id="IPR000772">
    <property type="entry name" value="Ricin_B_lectin"/>
</dbReference>
<dbReference type="InterPro" id="IPR000562">
    <property type="entry name" value="FN_type2_dom"/>
</dbReference>
<dbReference type="PROSITE" id="PS00615">
    <property type="entry name" value="C_TYPE_LECTIN_1"/>
    <property type="match status" value="1"/>
</dbReference>
<proteinExistence type="predicted"/>
<comment type="subcellular location">
    <subcellularLocation>
        <location evidence="1">Membrane</location>
        <topology evidence="1">Single-pass membrane protein</topology>
    </subcellularLocation>
</comment>
<dbReference type="Pfam" id="PF00059">
    <property type="entry name" value="Lectin_C"/>
    <property type="match status" value="8"/>
</dbReference>
<feature type="domain" description="C-type lectin" evidence="15">
    <location>
        <begin position="1779"/>
        <end position="1879"/>
    </location>
</feature>
<dbReference type="SUPFAM" id="SSF57440">
    <property type="entry name" value="Kringle-like"/>
    <property type="match status" value="1"/>
</dbReference>
<feature type="domain" description="C-type lectin" evidence="15">
    <location>
        <begin position="470"/>
        <end position="591"/>
    </location>
</feature>
<evidence type="ECO:0000256" key="5">
    <source>
        <dbReference type="ARBA" id="ARBA00022737"/>
    </source>
</evidence>
<accession>A0A315V6Q1</accession>
<feature type="disulfide bond" evidence="11">
    <location>
        <begin position="1639"/>
        <end position="1666"/>
    </location>
</feature>
<dbReference type="GO" id="GO:0006897">
    <property type="term" value="P:endocytosis"/>
    <property type="evidence" value="ECO:0007669"/>
    <property type="project" value="UniProtKB-KW"/>
</dbReference>
<comment type="caution">
    <text evidence="17">The sequence shown here is derived from an EMBL/GenBank/DDBJ whole genome shotgun (WGS) entry which is preliminary data.</text>
</comment>
<keyword evidence="3 13" id="KW-0812">Transmembrane</keyword>
<dbReference type="PROSITE" id="PS51092">
    <property type="entry name" value="FN2_2"/>
    <property type="match status" value="1"/>
</dbReference>
<evidence type="ECO:0000256" key="14">
    <source>
        <dbReference type="SAM" id="SignalP"/>
    </source>
</evidence>
<dbReference type="GO" id="GO:0016020">
    <property type="term" value="C:membrane"/>
    <property type="evidence" value="ECO:0007669"/>
    <property type="project" value="UniProtKB-SubCell"/>
</dbReference>
<evidence type="ECO:0000256" key="9">
    <source>
        <dbReference type="ARBA" id="ARBA00023170"/>
    </source>
</evidence>
<dbReference type="SUPFAM" id="SSF56436">
    <property type="entry name" value="C-type lectin-like"/>
    <property type="match status" value="11"/>
</dbReference>
<name>A0A315V6Q1_GAMAF</name>
<evidence type="ECO:0000256" key="2">
    <source>
        <dbReference type="ARBA" id="ARBA00022583"/>
    </source>
</evidence>
<dbReference type="InterPro" id="IPR016187">
    <property type="entry name" value="CTDL_fold"/>
</dbReference>
<dbReference type="Proteomes" id="UP000250572">
    <property type="component" value="Unassembled WGS sequence"/>
</dbReference>
<organism evidence="17 18">
    <name type="scientific">Gambusia affinis</name>
    <name type="common">Western mosquitofish</name>
    <name type="synonym">Heterandria affinis</name>
    <dbReference type="NCBI Taxonomy" id="33528"/>
    <lineage>
        <taxon>Eukaryota</taxon>
        <taxon>Metazoa</taxon>
        <taxon>Chordata</taxon>
        <taxon>Craniata</taxon>
        <taxon>Vertebrata</taxon>
        <taxon>Euteleostomi</taxon>
        <taxon>Actinopterygii</taxon>
        <taxon>Neopterygii</taxon>
        <taxon>Teleostei</taxon>
        <taxon>Neoteleostei</taxon>
        <taxon>Acanthomorphata</taxon>
        <taxon>Ovalentaria</taxon>
        <taxon>Atherinomorphae</taxon>
        <taxon>Cyprinodontiformes</taxon>
        <taxon>Poeciliidae</taxon>
        <taxon>Poeciliinae</taxon>
        <taxon>Gambusia</taxon>
    </lineage>
</organism>
<evidence type="ECO:0000256" key="11">
    <source>
        <dbReference type="PROSITE-ProRule" id="PRU00479"/>
    </source>
</evidence>
<dbReference type="InterPro" id="IPR018378">
    <property type="entry name" value="C-type_lectin_CS"/>
</dbReference>
<feature type="domain" description="C-type lectin" evidence="15">
    <location>
        <begin position="1078"/>
        <end position="1168"/>
    </location>
</feature>